<reference evidence="8 10" key="2">
    <citation type="submission" date="2016-08" db="EMBL/GenBank/DDBJ databases">
        <authorList>
            <person name="Varghese N."/>
            <person name="Submissions Spin"/>
        </authorList>
    </citation>
    <scope>NUCLEOTIDE SEQUENCE [LARGE SCALE GENOMIC DNA]</scope>
    <source>
        <strain evidence="8 10">HL-109</strain>
    </source>
</reference>
<keyword evidence="10" id="KW-1185">Reference proteome</keyword>
<dbReference type="EMBL" id="FMBM01000003">
    <property type="protein sequence ID" value="SCC82633.1"/>
    <property type="molecule type" value="Genomic_DNA"/>
</dbReference>
<keyword evidence="2" id="KW-0169">Cobalamin biosynthesis</keyword>
<keyword evidence="4 7" id="KW-0808">Transferase</keyword>
<dbReference type="Pfam" id="PF00590">
    <property type="entry name" value="TP_methylase"/>
    <property type="match status" value="1"/>
</dbReference>
<dbReference type="GO" id="GO:0032259">
    <property type="term" value="P:methylation"/>
    <property type="evidence" value="ECO:0007669"/>
    <property type="project" value="UniProtKB-KW"/>
</dbReference>
<reference evidence="7 9" key="1">
    <citation type="submission" date="2015-09" db="EMBL/GenBank/DDBJ databases">
        <title>Identification and resolution of microdiversity through metagenomic sequencing of parallel consortia.</title>
        <authorList>
            <person name="Nelson W.C."/>
            <person name="Romine M.F."/>
            <person name="Lindemann S.R."/>
        </authorList>
    </citation>
    <scope>NUCLEOTIDE SEQUENCE [LARGE SCALE GENOMIC DNA]</scope>
    <source>
        <strain evidence="7">HL-109</strain>
    </source>
</reference>
<dbReference type="EMBL" id="LJSX01000001">
    <property type="protein sequence ID" value="KPQ12690.1"/>
    <property type="molecule type" value="Genomic_DNA"/>
</dbReference>
<dbReference type="InterPro" id="IPR014776">
    <property type="entry name" value="4pyrrole_Mease_sub2"/>
</dbReference>
<evidence type="ECO:0000313" key="7">
    <source>
        <dbReference type="EMBL" id="KPQ12690.1"/>
    </source>
</evidence>
<dbReference type="SUPFAM" id="SSF53335">
    <property type="entry name" value="S-adenosyl-L-methionine-dependent methyltransferases"/>
    <property type="match status" value="1"/>
</dbReference>
<comment type="pathway">
    <text evidence="1">Cofactor biosynthesis; adenosylcobalamin biosynthesis.</text>
</comment>
<evidence type="ECO:0000256" key="5">
    <source>
        <dbReference type="ARBA" id="ARBA00022691"/>
    </source>
</evidence>
<dbReference type="InterPro" id="IPR000878">
    <property type="entry name" value="4pyrrol_Mease"/>
</dbReference>
<dbReference type="NCBIfam" id="TIGR02467">
    <property type="entry name" value="CbiE"/>
    <property type="match status" value="1"/>
</dbReference>
<dbReference type="PANTHER" id="PTHR43182:SF1">
    <property type="entry name" value="COBALT-PRECORRIN-7 C(5)-METHYLTRANSFERASE"/>
    <property type="match status" value="1"/>
</dbReference>
<dbReference type="Proteomes" id="UP000182800">
    <property type="component" value="Unassembled WGS sequence"/>
</dbReference>
<comment type="caution">
    <text evidence="7">The sequence shown here is derived from an EMBL/GenBank/DDBJ whole genome shotgun (WGS) entry which is preliminary data.</text>
</comment>
<dbReference type="InterPro" id="IPR050714">
    <property type="entry name" value="Cobalamin_biosynth_MTase"/>
</dbReference>
<evidence type="ECO:0000313" key="9">
    <source>
        <dbReference type="Proteomes" id="UP000050497"/>
    </source>
</evidence>
<dbReference type="InterPro" id="IPR014777">
    <property type="entry name" value="4pyrrole_Mease_sub1"/>
</dbReference>
<proteinExistence type="predicted"/>
<dbReference type="InterPro" id="IPR006365">
    <property type="entry name" value="Cbl_synth_CobL"/>
</dbReference>
<feature type="domain" description="Tetrapyrrole methylase" evidence="6">
    <location>
        <begin position="2"/>
        <end position="187"/>
    </location>
</feature>
<organism evidence="7 9">
    <name type="scientific">Saliniramus fredricksonii</name>
    <dbReference type="NCBI Taxonomy" id="1653334"/>
    <lineage>
        <taxon>Bacteria</taxon>
        <taxon>Pseudomonadati</taxon>
        <taxon>Pseudomonadota</taxon>
        <taxon>Alphaproteobacteria</taxon>
        <taxon>Hyphomicrobiales</taxon>
        <taxon>Salinarimonadaceae</taxon>
        <taxon>Saliniramus</taxon>
    </lineage>
</organism>
<dbReference type="CDD" id="cd11644">
    <property type="entry name" value="Precorrin-6Y-MT"/>
    <property type="match status" value="1"/>
</dbReference>
<dbReference type="InterPro" id="IPR014008">
    <property type="entry name" value="Cbl_synth_MTase_CbiT"/>
</dbReference>
<evidence type="ECO:0000256" key="3">
    <source>
        <dbReference type="ARBA" id="ARBA00022603"/>
    </source>
</evidence>
<evidence type="ECO:0000313" key="8">
    <source>
        <dbReference type="EMBL" id="SCC82633.1"/>
    </source>
</evidence>
<dbReference type="InterPro" id="IPR012818">
    <property type="entry name" value="CbiE"/>
</dbReference>
<dbReference type="SUPFAM" id="SSF53790">
    <property type="entry name" value="Tetrapyrrole methylase"/>
    <property type="match status" value="1"/>
</dbReference>
<gene>
    <name evidence="7" type="primary">cobL</name>
    <name evidence="8" type="ORF">GA0071312_3640</name>
    <name evidence="7" type="ORF">HLUCCO17_00930</name>
</gene>
<keyword evidence="5" id="KW-0949">S-adenosyl-L-methionine</keyword>
<dbReference type="PANTHER" id="PTHR43182">
    <property type="entry name" value="COBALT-PRECORRIN-6B C(15)-METHYLTRANSFERASE (DECARBOXYLATING)"/>
    <property type="match status" value="1"/>
</dbReference>
<dbReference type="AlphaFoldDB" id="A0A0N8KEZ2"/>
<dbReference type="NCBIfam" id="TIGR02469">
    <property type="entry name" value="CbiT"/>
    <property type="match status" value="1"/>
</dbReference>
<dbReference type="Pfam" id="PF01135">
    <property type="entry name" value="PCMT"/>
    <property type="match status" value="1"/>
</dbReference>
<accession>A0A0N8KEZ2</accession>
<keyword evidence="3 7" id="KW-0489">Methyltransferase</keyword>
<evidence type="ECO:0000259" key="6">
    <source>
        <dbReference type="Pfam" id="PF00590"/>
    </source>
</evidence>
<dbReference type="GO" id="GO:0008276">
    <property type="term" value="F:protein methyltransferase activity"/>
    <property type="evidence" value="ECO:0007669"/>
    <property type="project" value="InterPro"/>
</dbReference>
<dbReference type="STRING" id="1653334.GA0071312_3640"/>
<dbReference type="PATRIC" id="fig|1653334.4.peg.1945"/>
<dbReference type="GO" id="GO:0009236">
    <property type="term" value="P:cobalamin biosynthetic process"/>
    <property type="evidence" value="ECO:0007669"/>
    <property type="project" value="UniProtKB-UniPathway"/>
</dbReference>
<sequence>MIGIGEDGLAGLGAGGRAALENADLIAGGARHLTFLDADPALAGKERFAWGTPFAESLEELLARRAAEPALRIAILASGDPFWHGAGGSLMQHLPIDALTIHPAPATFSLACARLGWRLEECVTLGLHARQIRLMRPQLHHGARLIVLVRDGAAITEAAALLRETGCGTSRLTLLERLGGPHERIRSLHADETLPDDIATPVALAITVEAGPDAALIPRAPGLPDDCFANDGQLTKREIRALTLSALAPRPGELLWDIGAGAGSVAIEWCLAHPHNRAIGIEARPDRLDRAVQNALALGVPHVDFRAGRAPDALAGLAPPDAIFIGGGASREGVIDAALAALKPGGRLVINAVTLETEALLIDLHARLGGDLTRIAISRVTPVGEMRGWRAAMPVTQWCYRR</sequence>
<dbReference type="CDD" id="cd02440">
    <property type="entry name" value="AdoMet_MTases"/>
    <property type="match status" value="1"/>
</dbReference>
<dbReference type="Gene3D" id="3.40.1010.10">
    <property type="entry name" value="Cobalt-precorrin-4 Transmethylase, Domain 1"/>
    <property type="match status" value="1"/>
</dbReference>
<evidence type="ECO:0000313" key="10">
    <source>
        <dbReference type="Proteomes" id="UP000182800"/>
    </source>
</evidence>
<dbReference type="InterPro" id="IPR029063">
    <property type="entry name" value="SAM-dependent_MTases_sf"/>
</dbReference>
<protein>
    <submittedName>
        <fullName evidence="7 8">Precorrin-6Y C5,15-methyltransferase (Decarboxylating)</fullName>
    </submittedName>
</protein>
<name>A0A0N8KEZ2_9HYPH</name>
<evidence type="ECO:0000256" key="2">
    <source>
        <dbReference type="ARBA" id="ARBA00022573"/>
    </source>
</evidence>
<dbReference type="Proteomes" id="UP000050497">
    <property type="component" value="Unassembled WGS sequence"/>
</dbReference>
<dbReference type="InterPro" id="IPR035996">
    <property type="entry name" value="4pyrrol_Methylase_sf"/>
</dbReference>
<dbReference type="UniPathway" id="UPA00148"/>
<dbReference type="PIRSF" id="PIRSF036428">
    <property type="entry name" value="CobL"/>
    <property type="match status" value="1"/>
</dbReference>
<evidence type="ECO:0000256" key="4">
    <source>
        <dbReference type="ARBA" id="ARBA00022679"/>
    </source>
</evidence>
<evidence type="ECO:0000256" key="1">
    <source>
        <dbReference type="ARBA" id="ARBA00004953"/>
    </source>
</evidence>
<dbReference type="Gene3D" id="3.40.50.150">
    <property type="entry name" value="Vaccinia Virus protein VP39"/>
    <property type="match status" value="1"/>
</dbReference>
<dbReference type="Gene3D" id="3.30.950.10">
    <property type="entry name" value="Methyltransferase, Cobalt-precorrin-4 Transmethylase, Domain 2"/>
    <property type="match status" value="1"/>
</dbReference>